<dbReference type="EMBL" id="JACDUO010000002">
    <property type="protein sequence ID" value="MBA2864614.1"/>
    <property type="molecule type" value="Genomic_DNA"/>
</dbReference>
<dbReference type="NCBIfam" id="TIGR00261">
    <property type="entry name" value="traB"/>
    <property type="match status" value="1"/>
</dbReference>
<evidence type="ECO:0000313" key="3">
    <source>
        <dbReference type="EMBL" id="MBA2864614.1"/>
    </source>
</evidence>
<dbReference type="RefSeq" id="WP_104837766.1">
    <property type="nucleotide sequence ID" value="NZ_CP026606.1"/>
</dbReference>
<keyword evidence="1" id="KW-1133">Transmembrane helix</keyword>
<evidence type="ECO:0000313" key="4">
    <source>
        <dbReference type="EMBL" id="MBB6497464.1"/>
    </source>
</evidence>
<dbReference type="PANTHER" id="PTHR21530">
    <property type="entry name" value="PHEROMONE SHUTDOWN PROTEIN"/>
    <property type="match status" value="1"/>
</dbReference>
<dbReference type="KEGG" id="mmad:MMJJ_07810"/>
<proteinExistence type="predicted"/>
<feature type="transmembrane region" description="Helical" evidence="1">
    <location>
        <begin position="274"/>
        <end position="293"/>
    </location>
</feature>
<evidence type="ECO:0000256" key="1">
    <source>
        <dbReference type="SAM" id="Phobius"/>
    </source>
</evidence>
<feature type="transmembrane region" description="Helical" evidence="1">
    <location>
        <begin position="244"/>
        <end position="262"/>
    </location>
</feature>
<dbReference type="Pfam" id="PF01963">
    <property type="entry name" value="TraB_PrgY_gumN"/>
    <property type="match status" value="1"/>
</dbReference>
<dbReference type="CDD" id="cd14726">
    <property type="entry name" value="TraB_PrgY-like"/>
    <property type="match status" value="1"/>
</dbReference>
<reference evidence="2" key="2">
    <citation type="submission" date="2018-02" db="EMBL/GenBank/DDBJ databases">
        <title>Complete genome sequence of the Methanococcus maripaludis type strain JJ (DSM 2067), a model for selenoprotein synthesis in Archaea.</title>
        <authorList>
            <person name="Poehlein A."/>
            <person name="Heym D."/>
            <person name="Quitzke V."/>
            <person name="Fersch J."/>
            <person name="Daniel R."/>
            <person name="Rother M."/>
        </authorList>
    </citation>
    <scope>NUCLEOTIDE SEQUENCE [LARGE SCALE GENOMIC DNA]</scope>
    <source>
        <strain evidence="2">DSM 2067</strain>
    </source>
</reference>
<name>A0A2L1CA00_METMI</name>
<dbReference type="InterPro" id="IPR002816">
    <property type="entry name" value="TraB/PrgY/GumN_fam"/>
</dbReference>
<dbReference type="EMBL" id="CP026606">
    <property type="protein sequence ID" value="AVB76192.1"/>
    <property type="molecule type" value="Genomic_DNA"/>
</dbReference>
<organism evidence="2 5">
    <name type="scientific">Methanococcus maripaludis</name>
    <name type="common">Methanococcus deltae</name>
    <dbReference type="NCBI Taxonomy" id="39152"/>
    <lineage>
        <taxon>Archaea</taxon>
        <taxon>Methanobacteriati</taxon>
        <taxon>Methanobacteriota</taxon>
        <taxon>Methanomada group</taxon>
        <taxon>Methanococci</taxon>
        <taxon>Methanococcales</taxon>
        <taxon>Methanococcaceae</taxon>
        <taxon>Methanococcus</taxon>
    </lineage>
</organism>
<evidence type="ECO:0000313" key="2">
    <source>
        <dbReference type="EMBL" id="AVB76192.1"/>
    </source>
</evidence>
<gene>
    <name evidence="3" type="ORF">HNP94_001636</name>
    <name evidence="4" type="ORF">HNP96_001507</name>
    <name evidence="2" type="ORF">MMJJ_07810</name>
</gene>
<dbReference type="Proteomes" id="UP000590564">
    <property type="component" value="Unassembled WGS sequence"/>
</dbReference>
<dbReference type="Proteomes" id="UP000567099">
    <property type="component" value="Unassembled WGS sequence"/>
</dbReference>
<dbReference type="GeneID" id="36101871"/>
<evidence type="ECO:0000313" key="5">
    <source>
        <dbReference type="Proteomes" id="UP000239462"/>
    </source>
</evidence>
<evidence type="ECO:0000313" key="6">
    <source>
        <dbReference type="Proteomes" id="UP000567099"/>
    </source>
</evidence>
<protein>
    <submittedName>
        <fullName evidence="3">Pheromone shutdown-related protein TraB</fullName>
    </submittedName>
    <submittedName>
        <fullName evidence="2">TraB family protein</fullName>
    </submittedName>
</protein>
<evidence type="ECO:0000313" key="7">
    <source>
        <dbReference type="Proteomes" id="UP000590564"/>
    </source>
</evidence>
<accession>A0A2L1CA00</accession>
<sequence length="380" mass="42026">MYIRVNNGVTECNIRLVGTAHVSDDSVMEVENAIIETDPEVVAIELDKDRFVAMFQNKKNNVDLKSVIKQGKVGIYIVHSILANFQKNIGEQFGIKPGSEMKKATDLAIQHGKPISLIDRPINVTLSRTVNKMTLKEKFDFLMGLLTEQNLELDEKAVNDMVSNADDLILLLKDISPSIYETLVDERDRYMAKNLFEASKGKENIVAVVGAGHVPGIKNYLKKMEMGEDIDLKSLLEVKKKSNILGKIISIAILLIIFYGFYAASSNLEALKTLTMEWVLINGCLSSLGVILARGKIQTMIAAFLAAPVTSLIPVIGAGYVAGLVELKFRDVSFNDIGKMMNTENFKELMENQAMRVLLVAALANLGSAIGTFYFVPRFL</sequence>
<dbReference type="InterPro" id="IPR046345">
    <property type="entry name" value="TraB_PrgY-like"/>
</dbReference>
<keyword evidence="1" id="KW-0472">Membrane</keyword>
<reference evidence="3 6" key="3">
    <citation type="submission" date="2020-07" db="EMBL/GenBank/DDBJ databases">
        <title>Genomic Encyclopedia of Type Strains, Phase IV (KMG-V): Genome sequencing to study the core and pangenomes of soil and plant-associated prokaryotes.</title>
        <authorList>
            <person name="Whitman W."/>
        </authorList>
    </citation>
    <scope>NUCLEOTIDE SEQUENCE [LARGE SCALE GENOMIC DNA]</scope>
    <source>
        <strain evidence="3 6">C13</strain>
        <strain evidence="4 7">D1</strain>
    </source>
</reference>
<feature type="transmembrane region" description="Helical" evidence="1">
    <location>
        <begin position="300"/>
        <end position="322"/>
    </location>
</feature>
<dbReference type="Proteomes" id="UP000239462">
    <property type="component" value="Chromosome"/>
</dbReference>
<dbReference type="PANTHER" id="PTHR21530:SF7">
    <property type="entry name" value="TRAB DOMAIN-CONTAINING PROTEIN"/>
    <property type="match status" value="1"/>
</dbReference>
<dbReference type="InterPro" id="IPR005230">
    <property type="entry name" value="TraB_bac"/>
</dbReference>
<keyword evidence="1" id="KW-0812">Transmembrane</keyword>
<dbReference type="AlphaFoldDB" id="A0A2L1CA00"/>
<feature type="transmembrane region" description="Helical" evidence="1">
    <location>
        <begin position="354"/>
        <end position="376"/>
    </location>
</feature>
<reference evidence="5" key="1">
    <citation type="journal article" date="2018" name="Genome Announc.">
        <title>Complete Genome Sequence of the Methanococcus maripaludis Type Strain JJ (DSM 2067), a Model for Selenoprotein Synthesis in Archaea.</title>
        <authorList>
            <person name="Poehlein A."/>
            <person name="Heym D."/>
            <person name="Quitzke V."/>
            <person name="Fersch J."/>
            <person name="Daniel R."/>
            <person name="Rother M."/>
        </authorList>
    </citation>
    <scope>NUCLEOTIDE SEQUENCE [LARGE SCALE GENOMIC DNA]</scope>
    <source>
        <strain evidence="5">DSM 2067</strain>
    </source>
</reference>
<dbReference type="EMBL" id="JACHED010000003">
    <property type="protein sequence ID" value="MBB6497464.1"/>
    <property type="molecule type" value="Genomic_DNA"/>
</dbReference>